<reference evidence="1 2" key="1">
    <citation type="journal article" date="2025" name="Int. J. Syst. Evol. Microbiol.">
        <title>Desulfovibrio falkowii sp. nov., Porphyromonas miyakawae sp. nov., Mediterraneibacter flintii sp. nov. and Owariibacterium komagatae gen. nov., sp. nov., isolated from human faeces.</title>
        <authorList>
            <person name="Hamaguchi T."/>
            <person name="Ohara M."/>
            <person name="Hisatomi A."/>
            <person name="Sekiguchi K."/>
            <person name="Takeda J.I."/>
            <person name="Ueyama J."/>
            <person name="Ito M."/>
            <person name="Nishiwaki H."/>
            <person name="Ogi T."/>
            <person name="Hirayama M."/>
            <person name="Ohkuma M."/>
            <person name="Sakamoto M."/>
            <person name="Ohno K."/>
        </authorList>
    </citation>
    <scope>NUCLEOTIDE SEQUENCE [LARGE SCALE GENOMIC DNA]</scope>
    <source>
        <strain evidence="1 2">13CB8C</strain>
    </source>
</reference>
<evidence type="ECO:0000313" key="1">
    <source>
        <dbReference type="EMBL" id="GAB1252928.1"/>
    </source>
</evidence>
<comment type="caution">
    <text evidence="1">The sequence shown here is derived from an EMBL/GenBank/DDBJ whole genome shotgun (WGS) entry which is preliminary data.</text>
</comment>
<protein>
    <submittedName>
        <fullName evidence="1">Uncharacterized protein</fullName>
    </submittedName>
</protein>
<keyword evidence="2" id="KW-1185">Reference proteome</keyword>
<evidence type="ECO:0000313" key="2">
    <source>
        <dbReference type="Proteomes" id="UP001628192"/>
    </source>
</evidence>
<organism evidence="1 2">
    <name type="scientific">Desulfovibrio falkowii</name>
    <dbReference type="NCBI Taxonomy" id="3136602"/>
    <lineage>
        <taxon>Bacteria</taxon>
        <taxon>Pseudomonadati</taxon>
        <taxon>Thermodesulfobacteriota</taxon>
        <taxon>Desulfovibrionia</taxon>
        <taxon>Desulfovibrionales</taxon>
        <taxon>Desulfovibrionaceae</taxon>
        <taxon>Desulfovibrio</taxon>
    </lineage>
</organism>
<dbReference type="EMBL" id="BAAFSG010000001">
    <property type="protein sequence ID" value="GAB1252928.1"/>
    <property type="molecule type" value="Genomic_DNA"/>
</dbReference>
<sequence>MERTFPTMAGMAAPAENARPSCRTAGIFRQNRQTGHSRIPCPAFATPCSFPGFVHPARAARASHIAY</sequence>
<accession>A0ABQ0E5L2</accession>
<proteinExistence type="predicted"/>
<dbReference type="Proteomes" id="UP001628192">
    <property type="component" value="Unassembled WGS sequence"/>
</dbReference>
<name>A0ABQ0E5L2_9BACT</name>
<gene>
    <name evidence="1" type="ORF">Defa_04150</name>
</gene>